<dbReference type="SMART" id="SM00557">
    <property type="entry name" value="IG_FLMN"/>
    <property type="match status" value="1"/>
</dbReference>
<dbReference type="Pfam" id="PF01436">
    <property type="entry name" value="NHL"/>
    <property type="match status" value="6"/>
</dbReference>
<feature type="repeat" description="NHL" evidence="23">
    <location>
        <begin position="438"/>
        <end position="481"/>
    </location>
</feature>
<dbReference type="KEGG" id="tad:TRIADDRAFT_20343"/>
<organism evidence="26 27">
    <name type="scientific">Trichoplax adhaerens</name>
    <name type="common">Trichoplax reptans</name>
    <dbReference type="NCBI Taxonomy" id="10228"/>
    <lineage>
        <taxon>Eukaryota</taxon>
        <taxon>Metazoa</taxon>
        <taxon>Placozoa</taxon>
        <taxon>Uniplacotomia</taxon>
        <taxon>Trichoplacea</taxon>
        <taxon>Trichoplacidae</taxon>
        <taxon>Trichoplax</taxon>
    </lineage>
</organism>
<dbReference type="InterPro" id="IPR003649">
    <property type="entry name" value="Bbox_C"/>
</dbReference>
<evidence type="ECO:0000256" key="23">
    <source>
        <dbReference type="PROSITE-ProRule" id="PRU00504"/>
    </source>
</evidence>
<dbReference type="PANTHER" id="PTHR24104">
    <property type="entry name" value="E3 UBIQUITIN-PROTEIN LIGASE NHLRC1-RELATED"/>
    <property type="match status" value="1"/>
</dbReference>
<dbReference type="FunFam" id="2.120.10.30:FF:000025">
    <property type="entry name" value="E3 ubiquitin-protein ligase TRIM71"/>
    <property type="match status" value="1"/>
</dbReference>
<dbReference type="GO" id="GO:0035198">
    <property type="term" value="F:miRNA binding"/>
    <property type="evidence" value="ECO:0007669"/>
    <property type="project" value="UniProtKB-ARBA"/>
</dbReference>
<evidence type="ECO:0000256" key="24">
    <source>
        <dbReference type="SAM" id="Coils"/>
    </source>
</evidence>
<dbReference type="PhylomeDB" id="B3RJ53"/>
<dbReference type="CDD" id="cd19756">
    <property type="entry name" value="Bbox2"/>
    <property type="match status" value="1"/>
</dbReference>
<dbReference type="STRING" id="10228.B3RJ53"/>
<dbReference type="SUPFAM" id="SSF101898">
    <property type="entry name" value="NHL repeat"/>
    <property type="match status" value="1"/>
</dbReference>
<dbReference type="RefSeq" id="XP_002109003.1">
    <property type="nucleotide sequence ID" value="XM_002108967.1"/>
</dbReference>
<keyword evidence="15 24" id="KW-0175">Coiled coil</keyword>
<dbReference type="GO" id="GO:0061630">
    <property type="term" value="F:ubiquitin protein ligase activity"/>
    <property type="evidence" value="ECO:0000318"/>
    <property type="project" value="GO_Central"/>
</dbReference>
<keyword evidence="16" id="KW-0943">RNA-mediated gene silencing</keyword>
<dbReference type="InParanoid" id="B3RJ53"/>
<dbReference type="FunFam" id="2.120.10.30:FF:000080">
    <property type="entry name" value="E3 ubiquitin-protein ligase TRIM71"/>
    <property type="match status" value="1"/>
</dbReference>
<dbReference type="PROSITE" id="PS50194">
    <property type="entry name" value="FILAMIN_REPEAT"/>
    <property type="match status" value="1"/>
</dbReference>
<dbReference type="InterPro" id="IPR017868">
    <property type="entry name" value="Filamin/ABP280_repeat-like"/>
</dbReference>
<proteinExistence type="inferred from homology"/>
<dbReference type="CTD" id="6749482"/>
<keyword evidence="8" id="KW-0808">Transferase</keyword>
<evidence type="ECO:0000256" key="16">
    <source>
        <dbReference type="ARBA" id="ARBA00023158"/>
    </source>
</evidence>
<dbReference type="PROSITE" id="PS51125">
    <property type="entry name" value="NHL"/>
    <property type="match status" value="6"/>
</dbReference>
<protein>
    <recommendedName>
        <fullName evidence="17">E3 ubiquitin-protein ligase TRIM71</fullName>
        <ecNumber evidence="5">2.3.2.27</ecNumber>
    </recommendedName>
    <alternativeName>
        <fullName evidence="20">Protein lin-41 homolog</fullName>
    </alternativeName>
    <alternativeName>
        <fullName evidence="18">RING-type E3 ubiquitin transferase TRIM71</fullName>
    </alternativeName>
    <alternativeName>
        <fullName evidence="19">Tripartite motif-containing protein 71</fullName>
    </alternativeName>
</protein>
<evidence type="ECO:0000256" key="15">
    <source>
        <dbReference type="ARBA" id="ARBA00023054"/>
    </source>
</evidence>
<comment type="pathway">
    <text evidence="3">Protein modification; protein ubiquitination.</text>
</comment>
<evidence type="ECO:0000256" key="18">
    <source>
        <dbReference type="ARBA" id="ARBA00041679"/>
    </source>
</evidence>
<feature type="repeat" description="NHL" evidence="23">
    <location>
        <begin position="487"/>
        <end position="528"/>
    </location>
</feature>
<dbReference type="FunCoup" id="B3RJ53">
    <property type="interactions" value="277"/>
</dbReference>
<dbReference type="GO" id="GO:0017148">
    <property type="term" value="P:negative regulation of translation"/>
    <property type="evidence" value="ECO:0007669"/>
    <property type="project" value="UniProtKB-ARBA"/>
</dbReference>
<dbReference type="eggNOG" id="KOG2177">
    <property type="taxonomic scope" value="Eukaryota"/>
</dbReference>
<dbReference type="InterPro" id="IPR050952">
    <property type="entry name" value="TRIM-NHL_E3_ligases"/>
</dbReference>
<reference evidence="26 27" key="1">
    <citation type="journal article" date="2008" name="Nature">
        <title>The Trichoplax genome and the nature of placozoans.</title>
        <authorList>
            <person name="Srivastava M."/>
            <person name="Begovic E."/>
            <person name="Chapman J."/>
            <person name="Putnam N.H."/>
            <person name="Hellsten U."/>
            <person name="Kawashima T."/>
            <person name="Kuo A."/>
            <person name="Mitros T."/>
            <person name="Salamov A."/>
            <person name="Carpenter M.L."/>
            <person name="Signorovitch A.Y."/>
            <person name="Moreno M.A."/>
            <person name="Kamm K."/>
            <person name="Grimwood J."/>
            <person name="Schmutz J."/>
            <person name="Shapiro H."/>
            <person name="Grigoriev I.V."/>
            <person name="Buss L.W."/>
            <person name="Schierwater B."/>
            <person name="Dellaporta S.L."/>
            <person name="Rokhsar D.S."/>
        </authorList>
    </citation>
    <scope>NUCLEOTIDE SEQUENCE [LARGE SCALE GENOMIC DNA]</scope>
    <source>
        <strain evidence="26 27">Grell-BS-1999</strain>
    </source>
</reference>
<evidence type="ECO:0000256" key="6">
    <source>
        <dbReference type="ARBA" id="ARBA00022473"/>
    </source>
</evidence>
<dbReference type="GO" id="GO:0008270">
    <property type="term" value="F:zinc ion binding"/>
    <property type="evidence" value="ECO:0007669"/>
    <property type="project" value="UniProtKB-KW"/>
</dbReference>
<keyword evidence="9" id="KW-0479">Metal-binding</keyword>
<dbReference type="GeneID" id="6749482"/>
<dbReference type="SMART" id="SM00502">
    <property type="entry name" value="BBC"/>
    <property type="match status" value="1"/>
</dbReference>
<keyword evidence="6" id="KW-0217">Developmental protein</keyword>
<dbReference type="Gene3D" id="2.120.10.30">
    <property type="entry name" value="TolB, C-terminal domain"/>
    <property type="match status" value="3"/>
</dbReference>
<comment type="similarity">
    <text evidence="4">Belongs to the TRIM/RBCC family.</text>
</comment>
<evidence type="ECO:0000256" key="10">
    <source>
        <dbReference type="ARBA" id="ARBA00022737"/>
    </source>
</evidence>
<dbReference type="Gene3D" id="2.60.40.10">
    <property type="entry name" value="Immunoglobulins"/>
    <property type="match status" value="1"/>
</dbReference>
<dbReference type="GO" id="GO:0031047">
    <property type="term" value="P:regulatory ncRNA-mediated gene silencing"/>
    <property type="evidence" value="ECO:0007669"/>
    <property type="project" value="UniProtKB-KW"/>
</dbReference>
<dbReference type="EC" id="2.3.2.27" evidence="5"/>
<evidence type="ECO:0000256" key="8">
    <source>
        <dbReference type="ARBA" id="ARBA00022679"/>
    </source>
</evidence>
<dbReference type="SMART" id="SM00336">
    <property type="entry name" value="BBOX"/>
    <property type="match status" value="2"/>
</dbReference>
<evidence type="ECO:0000256" key="9">
    <source>
        <dbReference type="ARBA" id="ARBA00022723"/>
    </source>
</evidence>
<dbReference type="Pfam" id="PF00643">
    <property type="entry name" value="zf-B_box"/>
    <property type="match status" value="1"/>
</dbReference>
<dbReference type="Proteomes" id="UP000009022">
    <property type="component" value="Unassembled WGS sequence"/>
</dbReference>
<dbReference type="FunFam" id="2.120.10.30:FF:000013">
    <property type="entry name" value="E3 ubiquitin-protein ligase TRIM71"/>
    <property type="match status" value="1"/>
</dbReference>
<keyword evidence="7" id="KW-0963">Cytoplasm</keyword>
<comment type="subcellular location">
    <subcellularLocation>
        <location evidence="2">Cytoplasm</location>
        <location evidence="2">P-body</location>
    </subcellularLocation>
</comment>
<evidence type="ECO:0000256" key="21">
    <source>
        <dbReference type="PROSITE-ProRule" id="PRU00024"/>
    </source>
</evidence>
<feature type="domain" description="B box-type" evidence="25">
    <location>
        <begin position="4"/>
        <end position="51"/>
    </location>
</feature>
<dbReference type="GO" id="GO:0000932">
    <property type="term" value="C:P-body"/>
    <property type="evidence" value="ECO:0007669"/>
    <property type="project" value="UniProtKB-SubCell"/>
</dbReference>
<dbReference type="SUPFAM" id="SSF81296">
    <property type="entry name" value="E set domains"/>
    <property type="match status" value="1"/>
</dbReference>
<keyword evidence="10" id="KW-0677">Repeat</keyword>
<evidence type="ECO:0000259" key="25">
    <source>
        <dbReference type="PROSITE" id="PS50119"/>
    </source>
</evidence>
<dbReference type="HOGENOM" id="CLU_008645_4_1_1"/>
<evidence type="ECO:0000256" key="22">
    <source>
        <dbReference type="PROSITE-ProRule" id="PRU00087"/>
    </source>
</evidence>
<feature type="repeat" description="NHL" evidence="23">
    <location>
        <begin position="579"/>
        <end position="622"/>
    </location>
</feature>
<dbReference type="InterPro" id="IPR000315">
    <property type="entry name" value="Znf_B-box"/>
</dbReference>
<dbReference type="AlphaFoldDB" id="B3RJ53"/>
<dbReference type="SUPFAM" id="SSF57845">
    <property type="entry name" value="B-box zinc-binding domain"/>
    <property type="match status" value="1"/>
</dbReference>
<accession>B3RJ53</accession>
<dbReference type="OMA" id="WKQFDSP"/>
<dbReference type="Pfam" id="PF00630">
    <property type="entry name" value="Filamin"/>
    <property type="match status" value="1"/>
</dbReference>
<dbReference type="GO" id="GO:0043161">
    <property type="term" value="P:proteasome-mediated ubiquitin-dependent protein catabolic process"/>
    <property type="evidence" value="ECO:0000318"/>
    <property type="project" value="GO_Central"/>
</dbReference>
<sequence>MRPLSQLKCSHCQYGVLASSRCQVCSEFLCNNCVIEHQRLRLTRNHYIVPLHDYQQPRSIESNKYEKIIRSSVSCRFHDNTPLSYYCETCSTPVCQELLPSSNHKDHIICDLQQRMESCLPTVCRALTEALSGVDELEAAIAQSQDMTERIETRCHTITNLIRSTFRRHMVALEERERELLRRVEKIRQVKGKMLRLQTEKLKTDLTATVSTCRKVERVLQDGNQVEVLNCKDTIISQINELRNTKCQLQPHEDDNVTFTAPDSALLTALTCSGNVTSSAYAPLTIASGDGTIRAITGKMAYFTIQARDHHGDPCRIGGDPINVLIQAPDSTLYCANVSDQENGTYLVSYRPMVEGSHIVSVTVRGTHISNSPYTVCVRNGRNYLNIGAPVKVFGGEGEDDGKLCRPWGVTVNPDGYIIVADRSNNRIQIFNPDGTFLRKFGTPGQRNGQFDRPAGVATNGRGQVVVADKDNHRIQIFTFEGEFCLKFGEKGNKNGQFNYPWDVAVNSKDQILVSDTRNHRIQLFSPDGLFLNKYGFEGALWKHFDSPRGVAFNNEDNIVVTDFNNHRLLVVNSDFKTARFLGTEGSNNGQFLRPQGVTIDPEGNIIVADSRNHRIQVFGSNGNFLCKFGSNGINDGCLDRPSGIAVTPEGLIIVVDFGNNRLQIF</sequence>
<evidence type="ECO:0000256" key="17">
    <source>
        <dbReference type="ARBA" id="ARBA00040205"/>
    </source>
</evidence>
<dbReference type="Gene3D" id="3.30.160.60">
    <property type="entry name" value="Classic Zinc Finger"/>
    <property type="match status" value="1"/>
</dbReference>
<dbReference type="EMBL" id="DS985241">
    <property type="protein sequence ID" value="EDV29801.1"/>
    <property type="molecule type" value="Genomic_DNA"/>
</dbReference>
<dbReference type="InterPro" id="IPR014756">
    <property type="entry name" value="Ig_E-set"/>
</dbReference>
<gene>
    <name evidence="26" type="ORF">TRIADDRAFT_20343</name>
</gene>
<evidence type="ECO:0000256" key="13">
    <source>
        <dbReference type="ARBA" id="ARBA00022833"/>
    </source>
</evidence>
<evidence type="ECO:0000256" key="2">
    <source>
        <dbReference type="ARBA" id="ARBA00004201"/>
    </source>
</evidence>
<feature type="repeat" description="Filamin" evidence="22">
    <location>
        <begin position="277"/>
        <end position="378"/>
    </location>
</feature>
<feature type="coiled-coil region" evidence="24">
    <location>
        <begin position="134"/>
        <end position="190"/>
    </location>
</feature>
<evidence type="ECO:0000256" key="19">
    <source>
        <dbReference type="ARBA" id="ARBA00042007"/>
    </source>
</evidence>
<keyword evidence="14" id="KW-0694">RNA-binding</keyword>
<keyword evidence="13" id="KW-0862">Zinc</keyword>
<dbReference type="CDD" id="cd14954">
    <property type="entry name" value="NHL_TRIM71_like"/>
    <property type="match status" value="1"/>
</dbReference>
<dbReference type="InterPro" id="IPR013783">
    <property type="entry name" value="Ig-like_fold"/>
</dbReference>
<evidence type="ECO:0000256" key="4">
    <source>
        <dbReference type="ARBA" id="ARBA00008518"/>
    </source>
</evidence>
<keyword evidence="11 21" id="KW-0863">Zinc-finger</keyword>
<evidence type="ECO:0000256" key="11">
    <source>
        <dbReference type="ARBA" id="ARBA00022771"/>
    </source>
</evidence>
<dbReference type="GO" id="GO:0000209">
    <property type="term" value="P:protein polyubiquitination"/>
    <property type="evidence" value="ECO:0000318"/>
    <property type="project" value="GO_Central"/>
</dbReference>
<evidence type="ECO:0000256" key="14">
    <source>
        <dbReference type="ARBA" id="ARBA00022884"/>
    </source>
</evidence>
<evidence type="ECO:0000256" key="7">
    <source>
        <dbReference type="ARBA" id="ARBA00022490"/>
    </source>
</evidence>
<dbReference type="InterPro" id="IPR001258">
    <property type="entry name" value="NHL_repeat"/>
</dbReference>
<comment type="catalytic activity">
    <reaction evidence="1">
        <text>S-ubiquitinyl-[E2 ubiquitin-conjugating enzyme]-L-cysteine + [acceptor protein]-L-lysine = [E2 ubiquitin-conjugating enzyme]-L-cysteine + N(6)-ubiquitinyl-[acceptor protein]-L-lysine.</text>
        <dbReference type="EC" id="2.3.2.27"/>
    </reaction>
</comment>
<evidence type="ECO:0000256" key="20">
    <source>
        <dbReference type="ARBA" id="ARBA00043228"/>
    </source>
</evidence>
<feature type="repeat" description="NHL" evidence="23">
    <location>
        <begin position="391"/>
        <end position="434"/>
    </location>
</feature>
<evidence type="ECO:0000256" key="5">
    <source>
        <dbReference type="ARBA" id="ARBA00012483"/>
    </source>
</evidence>
<dbReference type="PANTHER" id="PTHR24104:SF48">
    <property type="entry name" value="PROTEIN WECH"/>
    <property type="match status" value="1"/>
</dbReference>
<dbReference type="OrthoDB" id="342730at2759"/>
<evidence type="ECO:0000256" key="12">
    <source>
        <dbReference type="ARBA" id="ARBA00022786"/>
    </source>
</evidence>
<dbReference type="InterPro" id="IPR011042">
    <property type="entry name" value="6-blade_b-propeller_TolB-like"/>
</dbReference>
<feature type="repeat" description="NHL" evidence="23">
    <location>
        <begin position="532"/>
        <end position="575"/>
    </location>
</feature>
<keyword evidence="12" id="KW-0833">Ubl conjugation pathway</keyword>
<feature type="repeat" description="NHL" evidence="23">
    <location>
        <begin position="626"/>
        <end position="666"/>
    </location>
</feature>
<name>B3RJ53_TRIAD</name>
<feature type="domain" description="B box-type" evidence="25">
    <location>
        <begin position="70"/>
        <end position="112"/>
    </location>
</feature>
<dbReference type="InterPro" id="IPR001298">
    <property type="entry name" value="Filamin/ABP280_rpt"/>
</dbReference>
<evidence type="ECO:0000313" key="27">
    <source>
        <dbReference type="Proteomes" id="UP000009022"/>
    </source>
</evidence>
<evidence type="ECO:0000256" key="1">
    <source>
        <dbReference type="ARBA" id="ARBA00000900"/>
    </source>
</evidence>
<keyword evidence="27" id="KW-1185">Reference proteome</keyword>
<dbReference type="PROSITE" id="PS50119">
    <property type="entry name" value="ZF_BBOX"/>
    <property type="match status" value="2"/>
</dbReference>
<evidence type="ECO:0000313" key="26">
    <source>
        <dbReference type="EMBL" id="EDV29801.1"/>
    </source>
</evidence>
<evidence type="ECO:0000256" key="3">
    <source>
        <dbReference type="ARBA" id="ARBA00004906"/>
    </source>
</evidence>